<dbReference type="Pfam" id="PF17289">
    <property type="entry name" value="Terminase_6C"/>
    <property type="match status" value="1"/>
</dbReference>
<dbReference type="InterPro" id="IPR035421">
    <property type="entry name" value="Terminase_6C"/>
</dbReference>
<feature type="non-terminal residue" evidence="3">
    <location>
        <position position="1"/>
    </location>
</feature>
<protein>
    <recommendedName>
        <fullName evidence="2">Terminase large subunit gp17-like C-terminal domain-containing protein</fullName>
    </recommendedName>
</protein>
<organism evidence="3">
    <name type="scientific">marine sediment metagenome</name>
    <dbReference type="NCBI Taxonomy" id="412755"/>
    <lineage>
        <taxon>unclassified sequences</taxon>
        <taxon>metagenomes</taxon>
        <taxon>ecological metagenomes</taxon>
    </lineage>
</organism>
<evidence type="ECO:0000256" key="1">
    <source>
        <dbReference type="ARBA" id="ARBA00022612"/>
    </source>
</evidence>
<dbReference type="EMBL" id="LAZR01043659">
    <property type="protein sequence ID" value="KKL06548.1"/>
    <property type="molecule type" value="Genomic_DNA"/>
</dbReference>
<reference evidence="3" key="1">
    <citation type="journal article" date="2015" name="Nature">
        <title>Complex archaea that bridge the gap between prokaryotes and eukaryotes.</title>
        <authorList>
            <person name="Spang A."/>
            <person name="Saw J.H."/>
            <person name="Jorgensen S.L."/>
            <person name="Zaremba-Niedzwiedzka K."/>
            <person name="Martijn J."/>
            <person name="Lind A.E."/>
            <person name="van Eijk R."/>
            <person name="Schleper C."/>
            <person name="Guy L."/>
            <person name="Ettema T.J."/>
        </authorList>
    </citation>
    <scope>NUCLEOTIDE SEQUENCE</scope>
</reference>
<dbReference type="AlphaFoldDB" id="A0A0F9D359"/>
<sequence length="429" mass="48895">LFVAPRGAGKSALVGVLFLAWMIGRNPDKHYGLICYGDKQAWRRCTAIRNIICYDRVYRLIFPEIKPDLRNWSRESFIVQRTDTADLHPTLTAVGSASGIISSRLHGLVYDDPHDERNSKTATKRRQVVDTYDNAIFPCLEGKAWTVCIATRYADDDLPGVFINRGFKYLHQRAIVESYNARTGVRKELSYAPELKSLDALRKERDRNPLTFALQMQGDTTGGRAAIIKRLVTYEEKDLPDLEELLIQAGTDTNYKDGEANDYCVIYIGGLDKKGNVWMLHREKGRWDVEELAELFIQLHRDWNYSNNWIEDTAKGTPAVTVLKKKAAFVPAELQAPSRGGKRSRASSIASYLNSGQVKWPSSAEWLKDAEYYLTHYGHTDYDDDLDALFMFLINLLRCIHPQNYGVGRPKRRVTIGGGRKGAKIRRRR</sequence>
<dbReference type="Gene3D" id="3.40.50.300">
    <property type="entry name" value="P-loop containing nucleotide triphosphate hydrolases"/>
    <property type="match status" value="1"/>
</dbReference>
<name>A0A0F9D359_9ZZZZ</name>
<comment type="caution">
    <text evidence="3">The sequence shown here is derived from an EMBL/GenBank/DDBJ whole genome shotgun (WGS) entry which is preliminary data.</text>
</comment>
<dbReference type="InterPro" id="IPR027417">
    <property type="entry name" value="P-loop_NTPase"/>
</dbReference>
<evidence type="ECO:0000313" key="3">
    <source>
        <dbReference type="EMBL" id="KKL06548.1"/>
    </source>
</evidence>
<accession>A0A0F9D359</accession>
<keyword evidence="1" id="KW-1188">Viral release from host cell</keyword>
<dbReference type="Gene3D" id="3.30.420.240">
    <property type="match status" value="1"/>
</dbReference>
<evidence type="ECO:0000259" key="2">
    <source>
        <dbReference type="Pfam" id="PF17289"/>
    </source>
</evidence>
<dbReference type="NCBIfam" id="TIGR01630">
    <property type="entry name" value="psiM2_ORF9"/>
    <property type="match status" value="1"/>
</dbReference>
<proteinExistence type="predicted"/>
<dbReference type="InterPro" id="IPR006517">
    <property type="entry name" value="Phage_terminase_lsu-like_C"/>
</dbReference>
<feature type="domain" description="Terminase large subunit gp17-like C-terminal" evidence="2">
    <location>
        <begin position="250"/>
        <end position="395"/>
    </location>
</feature>
<gene>
    <name evidence="3" type="ORF">LCGC14_2594920</name>
</gene>